<comment type="caution">
    <text evidence="1">The sequence shown here is derived from an EMBL/GenBank/DDBJ whole genome shotgun (WGS) entry which is preliminary data.</text>
</comment>
<proteinExistence type="predicted"/>
<dbReference type="Proteomes" id="UP000295064">
    <property type="component" value="Unassembled WGS sequence"/>
</dbReference>
<reference evidence="1 2" key="1">
    <citation type="submission" date="2019-03" db="EMBL/GenBank/DDBJ databases">
        <title>Subsurface microbial communities from deep shales in Ohio and West Virginia, USA.</title>
        <authorList>
            <person name="Wrighton K."/>
        </authorList>
    </citation>
    <scope>NUCLEOTIDE SEQUENCE [LARGE SCALE GENOMIC DNA]</scope>
    <source>
        <strain evidence="1 2">MA284_T2</strain>
    </source>
</reference>
<sequence>MLKPNENIQKILISTTSRFKGEYETENLLITHSWIFNDSVHLDLNSSENPYCRNYFTIVVKTPELKRNRNFFVYPNYKYIGDIICIILSIFYGKRFDNHGMIETHGNFSIPNLNQINPIRYTKIGINNHKPRKDIDIELKLDKLKKINRLLVGDVENEKVLNTLLTAGNFYLKAIQDFEEDPNIAYLNLINSGEVLSNFYNYSENALFDENLKEILRQIEEGLDEGSKISKQIKSRLYQVRSKYSLTLTNLLNEGFFNYEGSNHVFALKQKNIQKNIKASYDIRSLYLHEGISFGQHIQHHDNHLNELIIGEPLVEQKRLRKLLKRTPTFIGLERIIRYCLLRFIHLELTVVDEKLNEQPNSR</sequence>
<protein>
    <recommendedName>
        <fullName evidence="3">Apea-like HEPN domain-containing protein</fullName>
    </recommendedName>
</protein>
<name>A0A4V3CEE7_9FIRM</name>
<evidence type="ECO:0000313" key="2">
    <source>
        <dbReference type="Proteomes" id="UP000295064"/>
    </source>
</evidence>
<evidence type="ECO:0008006" key="3">
    <source>
        <dbReference type="Google" id="ProtNLM"/>
    </source>
</evidence>
<evidence type="ECO:0000313" key="1">
    <source>
        <dbReference type="EMBL" id="TDO86463.1"/>
    </source>
</evidence>
<accession>A0A4V3CEE7</accession>
<gene>
    <name evidence="1" type="ORF">DFR79_11435</name>
</gene>
<dbReference type="EMBL" id="SNWX01000014">
    <property type="protein sequence ID" value="TDO86463.1"/>
    <property type="molecule type" value="Genomic_DNA"/>
</dbReference>
<organism evidence="1 2">
    <name type="scientific">Halanaerobium saccharolyticum</name>
    <dbReference type="NCBI Taxonomy" id="43595"/>
    <lineage>
        <taxon>Bacteria</taxon>
        <taxon>Bacillati</taxon>
        <taxon>Bacillota</taxon>
        <taxon>Clostridia</taxon>
        <taxon>Halanaerobiales</taxon>
        <taxon>Halanaerobiaceae</taxon>
        <taxon>Halanaerobium</taxon>
    </lineage>
</organism>
<dbReference type="AlphaFoldDB" id="A0A4V3CEE7"/>
<dbReference type="OrthoDB" id="508856at2"/>
<dbReference type="RefSeq" id="WP_114489376.1">
    <property type="nucleotide sequence ID" value="NZ_SNWX01000014.1"/>
</dbReference>